<feature type="transmembrane region" description="Helical" evidence="6">
    <location>
        <begin position="298"/>
        <end position="324"/>
    </location>
</feature>
<evidence type="ECO:0000256" key="6">
    <source>
        <dbReference type="SAM" id="Phobius"/>
    </source>
</evidence>
<reference evidence="10" key="2">
    <citation type="submission" date="2020-09" db="EMBL/GenBank/DDBJ databases">
        <authorList>
            <person name="Wu Z."/>
        </authorList>
    </citation>
    <scope>NUCLEOTIDE SEQUENCE</scope>
    <source>
        <strain evidence="10">SC17</strain>
    </source>
</reference>
<sequence length="604" mass="67594">MNKTVNINLAGIFFHIDEDAYLKLQRYLEAIKRSFTDSQGRAEIIADIEARIAELFSERLINERQVIGNKEVDEVISIMGQPEDYLVDDEIFEDEPQSSSSQKEKSNKKLFRDTDNSYIGGVSAGLAHYFGIDAIWIRLIWILLVVGGFGTGILLYILLWILVPEAKTTAEKLMMTGEPVNISNIEKKIKDGFDSVSETVSGVAKNVSDSVSGAAKKVDIKKQGNKIKSSSRTFFDTLADVIMFFFKIIAKFIGLILILIGASTLIALIVGLFSLGAIDIIPGTDLVGIVNAGETPVWFASLLAFLAVGIPFFFLFYLGLRILITNLKSIGKVAKLSLLGLWLFSLIGIAIVSIREASEHAYNEHYIEKMPLETRAKDTLIVSFAENDYFKNPFYRHDAFKVASNPEGKKTIFSKDLRIQVKSTTDSVASIKIEKSADGRNYEKALDRAKNIEYSYAFNNKDLVLDAYYSTAISNKYCEQEVLITLYLPVESVVYFEKNTESFLNYRTHSNNIVTSNQVNHYLTIGSDNVICKTCETEKEEESFEVNVDMPQVKINDKGIEIKTGDKQILKIDENGINGEVETVRVKIDSTGINITSDEKNENQ</sequence>
<accession>A0A8J6UMH9</accession>
<feature type="transmembrane region" description="Helical" evidence="6">
    <location>
        <begin position="252"/>
        <end position="278"/>
    </location>
</feature>
<evidence type="ECO:0000259" key="7">
    <source>
        <dbReference type="Pfam" id="PF04024"/>
    </source>
</evidence>
<dbReference type="InterPro" id="IPR054319">
    <property type="entry name" value="PspC-rel_ToastRack"/>
</dbReference>
<dbReference type="PANTHER" id="PTHR33885">
    <property type="entry name" value="PHAGE SHOCK PROTEIN C"/>
    <property type="match status" value="1"/>
</dbReference>
<feature type="transmembrane region" description="Helical" evidence="6">
    <location>
        <begin position="139"/>
        <end position="163"/>
    </location>
</feature>
<reference evidence="10" key="1">
    <citation type="journal article" date="2013" name="Int. J. Syst. Evol. Microbiol.">
        <title>Aestuariibaculum suncheonense gen. nov., sp. nov., a marine bacterium of the family Flavobacteriaceae isolated from a tidal flat and emended descriptions of the genera Gaetbulibacter and Tamlana.</title>
        <authorList>
            <person name="Jeong S.H."/>
            <person name="Park M.S."/>
            <person name="Jin H.M."/>
            <person name="Lee K."/>
            <person name="Park W."/>
            <person name="Jeon C.O."/>
        </authorList>
    </citation>
    <scope>NUCLEOTIDE SEQUENCE</scope>
    <source>
        <strain evidence="10">SC17</strain>
    </source>
</reference>
<dbReference type="InterPro" id="IPR007168">
    <property type="entry name" value="Phageshock_PspC_N"/>
</dbReference>
<evidence type="ECO:0000259" key="9">
    <source>
        <dbReference type="Pfam" id="PF22744"/>
    </source>
</evidence>
<protein>
    <submittedName>
        <fullName evidence="10">PspC domain-containing protein</fullName>
    </submittedName>
</protein>
<keyword evidence="3 6" id="KW-0812">Transmembrane</keyword>
<dbReference type="RefSeq" id="WP_188217432.1">
    <property type="nucleotide sequence ID" value="NZ_BAABGH010000009.1"/>
</dbReference>
<dbReference type="Pfam" id="PF22571">
    <property type="entry name" value="LiaI-LiaF-TM_PspC"/>
    <property type="match status" value="1"/>
</dbReference>
<keyword evidence="2" id="KW-1003">Cell membrane</keyword>
<dbReference type="EMBL" id="JACVXC010000008">
    <property type="protein sequence ID" value="MBD0836941.1"/>
    <property type="molecule type" value="Genomic_DNA"/>
</dbReference>
<evidence type="ECO:0000313" key="11">
    <source>
        <dbReference type="Proteomes" id="UP000602057"/>
    </source>
</evidence>
<organism evidence="10 11">
    <name type="scientific">Aestuariibaculum suncheonense</name>
    <dbReference type="NCBI Taxonomy" id="1028745"/>
    <lineage>
        <taxon>Bacteria</taxon>
        <taxon>Pseudomonadati</taxon>
        <taxon>Bacteroidota</taxon>
        <taxon>Flavobacteriia</taxon>
        <taxon>Flavobacteriales</taxon>
        <taxon>Flavobacteriaceae</taxon>
    </lineage>
</organism>
<feature type="transmembrane region" description="Helical" evidence="6">
    <location>
        <begin position="336"/>
        <end position="354"/>
    </location>
</feature>
<dbReference type="AlphaFoldDB" id="A0A8J6UMH9"/>
<feature type="domain" description="Phage shock protein PspC N-terminal" evidence="7">
    <location>
        <begin position="108"/>
        <end position="166"/>
    </location>
</feature>
<evidence type="ECO:0000256" key="4">
    <source>
        <dbReference type="ARBA" id="ARBA00022989"/>
    </source>
</evidence>
<keyword evidence="4 6" id="KW-1133">Transmembrane helix</keyword>
<evidence type="ECO:0000313" key="10">
    <source>
        <dbReference type="EMBL" id="MBD0836941.1"/>
    </source>
</evidence>
<comment type="caution">
    <text evidence="10">The sequence shown here is derived from an EMBL/GenBank/DDBJ whole genome shotgun (WGS) entry which is preliminary data.</text>
</comment>
<name>A0A8J6UMH9_9FLAO</name>
<dbReference type="InterPro" id="IPR054321">
    <property type="entry name" value="PspC-rel_TM"/>
</dbReference>
<dbReference type="Pfam" id="PF04024">
    <property type="entry name" value="PspC"/>
    <property type="match status" value="1"/>
</dbReference>
<evidence type="ECO:0000259" key="8">
    <source>
        <dbReference type="Pfam" id="PF22571"/>
    </source>
</evidence>
<keyword evidence="11" id="KW-1185">Reference proteome</keyword>
<evidence type="ECO:0000256" key="2">
    <source>
        <dbReference type="ARBA" id="ARBA00022475"/>
    </source>
</evidence>
<comment type="subcellular location">
    <subcellularLocation>
        <location evidence="1">Cell membrane</location>
        <topology evidence="1">Single-pass membrane protein</topology>
    </subcellularLocation>
</comment>
<dbReference type="Proteomes" id="UP000602057">
    <property type="component" value="Unassembled WGS sequence"/>
</dbReference>
<keyword evidence="5 6" id="KW-0472">Membrane</keyword>
<proteinExistence type="predicted"/>
<dbReference type="InterPro" id="IPR052027">
    <property type="entry name" value="PspC"/>
</dbReference>
<evidence type="ECO:0000256" key="1">
    <source>
        <dbReference type="ARBA" id="ARBA00004162"/>
    </source>
</evidence>
<feature type="domain" description="PspC-related transmembrane region" evidence="8">
    <location>
        <begin position="220"/>
        <end position="359"/>
    </location>
</feature>
<gene>
    <name evidence="10" type="ORF">ICJ84_16005</name>
</gene>
<dbReference type="GO" id="GO:0005886">
    <property type="term" value="C:plasma membrane"/>
    <property type="evidence" value="ECO:0007669"/>
    <property type="project" value="UniProtKB-SubCell"/>
</dbReference>
<evidence type="ECO:0000256" key="3">
    <source>
        <dbReference type="ARBA" id="ARBA00022692"/>
    </source>
</evidence>
<dbReference type="PANTHER" id="PTHR33885:SF3">
    <property type="entry name" value="PHAGE SHOCK PROTEIN C"/>
    <property type="match status" value="1"/>
</dbReference>
<evidence type="ECO:0000256" key="5">
    <source>
        <dbReference type="ARBA" id="ARBA00023136"/>
    </source>
</evidence>
<feature type="domain" description="PspC-related ToastRack" evidence="9">
    <location>
        <begin position="405"/>
        <end position="537"/>
    </location>
</feature>
<dbReference type="Pfam" id="PF22744">
    <property type="entry name" value="Toast-rack_PspC-Cterm"/>
    <property type="match status" value="1"/>
</dbReference>